<organism evidence="3 4">
    <name type="scientific">Actinomyces howellii</name>
    <dbReference type="NCBI Taxonomy" id="52771"/>
    <lineage>
        <taxon>Bacteria</taxon>
        <taxon>Bacillati</taxon>
        <taxon>Actinomycetota</taxon>
        <taxon>Actinomycetes</taxon>
        <taxon>Actinomycetales</taxon>
        <taxon>Actinomycetaceae</taxon>
        <taxon>Actinomyces</taxon>
    </lineage>
</organism>
<evidence type="ECO:0000313" key="4">
    <source>
        <dbReference type="Proteomes" id="UP000266895"/>
    </source>
</evidence>
<evidence type="ECO:0000313" key="3">
    <source>
        <dbReference type="EMBL" id="VEG27332.1"/>
    </source>
</evidence>
<protein>
    <submittedName>
        <fullName evidence="3">PGL/p-HBAD biosynthesis glycosyltransferase Rv2958c/MT3034</fullName>
        <ecNumber evidence="3">2.4.1.-</ecNumber>
    </submittedName>
</protein>
<dbReference type="EMBL" id="LR134350">
    <property type="protein sequence ID" value="VEG27332.1"/>
    <property type="molecule type" value="Genomic_DNA"/>
</dbReference>
<dbReference type="KEGG" id="ahw:NCTC11636_00977"/>
<dbReference type="PANTHER" id="PTHR21015">
    <property type="entry name" value="UDP-N-ACETYLGLUCOSAMINE--N-ACETYLMURAMYL-(PENTAPEPTIDE) PYROPHOSPHORYL-UNDECAPRENOL N-ACETYLGLUCOSAMINE TRANSFERASE 1"/>
    <property type="match status" value="1"/>
</dbReference>
<evidence type="ECO:0000259" key="2">
    <source>
        <dbReference type="Pfam" id="PF06722"/>
    </source>
</evidence>
<evidence type="ECO:0000256" key="1">
    <source>
        <dbReference type="SAM" id="MobiDB-lite"/>
    </source>
</evidence>
<name>A0A3S4UWT4_9ACTO</name>
<dbReference type="InterPro" id="IPR010610">
    <property type="entry name" value="EryCIII-like_C"/>
</dbReference>
<dbReference type="Pfam" id="PF06722">
    <property type="entry name" value="EryCIII-like_C"/>
    <property type="match status" value="1"/>
</dbReference>
<feature type="region of interest" description="Disordered" evidence="1">
    <location>
        <begin position="18"/>
        <end position="37"/>
    </location>
</feature>
<keyword evidence="3" id="KW-0328">Glycosyltransferase</keyword>
<dbReference type="Gene3D" id="3.40.50.2000">
    <property type="entry name" value="Glycogen Phosphorylase B"/>
    <property type="match status" value="2"/>
</dbReference>
<dbReference type="EC" id="2.4.1.-" evidence="3"/>
<reference evidence="3 4" key="1">
    <citation type="submission" date="2018-12" db="EMBL/GenBank/DDBJ databases">
        <authorList>
            <consortium name="Pathogen Informatics"/>
        </authorList>
    </citation>
    <scope>NUCLEOTIDE SEQUENCE [LARGE SCALE GENOMIC DNA]</scope>
    <source>
        <strain evidence="3 4">NCTC11636</strain>
    </source>
</reference>
<dbReference type="GO" id="GO:0016757">
    <property type="term" value="F:glycosyltransferase activity"/>
    <property type="evidence" value="ECO:0007669"/>
    <property type="project" value="UniProtKB-KW"/>
</dbReference>
<keyword evidence="4" id="KW-1185">Reference proteome</keyword>
<dbReference type="Proteomes" id="UP000266895">
    <property type="component" value="Chromosome"/>
</dbReference>
<dbReference type="SUPFAM" id="SSF53756">
    <property type="entry name" value="UDP-Glycosyltransferase/glycogen phosphorylase"/>
    <property type="match status" value="1"/>
</dbReference>
<accession>A0A3S4UWT4</accession>
<dbReference type="AlphaFoldDB" id="A0A3S4UWT4"/>
<keyword evidence="3" id="KW-0808">Transferase</keyword>
<feature type="domain" description="Erythromycin biosynthesis protein CIII-like C-terminal" evidence="2">
    <location>
        <begin position="301"/>
        <end position="428"/>
    </location>
</feature>
<proteinExistence type="predicted"/>
<dbReference type="PANTHER" id="PTHR21015:SF22">
    <property type="entry name" value="GLYCOSYLTRANSFERASE"/>
    <property type="match status" value="1"/>
</dbReference>
<gene>
    <name evidence="3" type="ORF">NCTC11636_00977</name>
</gene>
<sequence length="444" mass="47161">MTPRDRRIWHTAPHVGAVPSSLRDQEPASPSGSRPRVLFAPETFNAGEVTRGVEVAKRLADRVECVFAGFSERNRELIEGAGFELRLLSPRLDDEDARALLALDQGRGLRNPFTDEMLSARVAAERALIAELGVSAVVIGATLSQLISARAEGVPLVFIRPFAYSLAHVEAMRRSGATGVLGRRGVGRAAVDDLVARLAPFLAGAIGLPPVFRRVASAHGVALPRGIAEAMTADLNLITTPEAMLPGWVSMPAGHSVVGPVYASLPGELPDVVTELASRDGPVIYVAMGSSGDRELVLAILHGLGRAGYEVLAPVREHLEPADCDGLAPTVHVTGRLPADRLGDVVDLAITHGGEGTVQTSCVQGWPFIGVPLQAEQRFNVQRCVDLGSARMVRRRQVTAVDWPRLVASALADRRMRERAGRLAERLEALDGPGAAASAILGLV</sequence>